<evidence type="ECO:0000313" key="5">
    <source>
        <dbReference type="Proteomes" id="UP000575898"/>
    </source>
</evidence>
<evidence type="ECO:0000256" key="1">
    <source>
        <dbReference type="SAM" id="MobiDB-lite"/>
    </source>
</evidence>
<feature type="chain" id="PRO_5032662505" description="DUF6970 domain-containing protein" evidence="2">
    <location>
        <begin position="34"/>
        <end position="132"/>
    </location>
</feature>
<organism evidence="4 5">
    <name type="scientific">Chitinivorax tropicus</name>
    <dbReference type="NCBI Taxonomy" id="714531"/>
    <lineage>
        <taxon>Bacteria</taxon>
        <taxon>Pseudomonadati</taxon>
        <taxon>Pseudomonadota</taxon>
        <taxon>Betaproteobacteria</taxon>
        <taxon>Chitinivorax</taxon>
    </lineage>
</organism>
<evidence type="ECO:0000313" key="4">
    <source>
        <dbReference type="EMBL" id="MBB5020149.1"/>
    </source>
</evidence>
<gene>
    <name evidence="4" type="ORF">HNQ59_003463</name>
</gene>
<feature type="region of interest" description="Disordered" evidence="1">
    <location>
        <begin position="103"/>
        <end position="132"/>
    </location>
</feature>
<protein>
    <recommendedName>
        <fullName evidence="3">DUF6970 domain-containing protein</fullName>
    </recommendedName>
</protein>
<reference evidence="4 5" key="1">
    <citation type="submission" date="2020-08" db="EMBL/GenBank/DDBJ databases">
        <title>Genomic Encyclopedia of Type Strains, Phase IV (KMG-IV): sequencing the most valuable type-strain genomes for metagenomic binning, comparative biology and taxonomic classification.</title>
        <authorList>
            <person name="Goeker M."/>
        </authorList>
    </citation>
    <scope>NUCLEOTIDE SEQUENCE [LARGE SCALE GENOMIC DNA]</scope>
    <source>
        <strain evidence="4 5">DSM 27165</strain>
    </source>
</reference>
<keyword evidence="2" id="KW-0732">Signal</keyword>
<dbReference type="Proteomes" id="UP000575898">
    <property type="component" value="Unassembled WGS sequence"/>
</dbReference>
<dbReference type="Pfam" id="PF22311">
    <property type="entry name" value="DUF6970"/>
    <property type="match status" value="1"/>
</dbReference>
<proteinExistence type="predicted"/>
<name>A0A840MST4_9PROT</name>
<accession>A0A840MST4</accession>
<feature type="compositionally biased region" description="Basic and acidic residues" evidence="1">
    <location>
        <begin position="123"/>
        <end position="132"/>
    </location>
</feature>
<feature type="compositionally biased region" description="Basic and acidic residues" evidence="1">
    <location>
        <begin position="103"/>
        <end position="112"/>
    </location>
</feature>
<dbReference type="InterPro" id="IPR054243">
    <property type="entry name" value="DUF6970"/>
</dbReference>
<keyword evidence="5" id="KW-1185">Reference proteome</keyword>
<dbReference type="RefSeq" id="WP_184041558.1">
    <property type="nucleotide sequence ID" value="NZ_JACHHY010000026.1"/>
</dbReference>
<feature type="signal peptide" evidence="2">
    <location>
        <begin position="1"/>
        <end position="33"/>
    </location>
</feature>
<dbReference type="EMBL" id="JACHHY010000026">
    <property type="protein sequence ID" value="MBB5020149.1"/>
    <property type="molecule type" value="Genomic_DNA"/>
</dbReference>
<dbReference type="AlphaFoldDB" id="A0A840MST4"/>
<sequence length="132" mass="14572">MASKQVLHTPPISRYSIPALVIALASLAGSATATDTPPTWLRDKIRQFETEPVTNPPRQVIKSQYRGKTVYYVPAVCCDRFSELYDSNGQTLCSPDGGIVGDGDGRCPDFKRQSPSNQMIWQDSRDNPAAKR</sequence>
<evidence type="ECO:0000256" key="2">
    <source>
        <dbReference type="SAM" id="SignalP"/>
    </source>
</evidence>
<feature type="domain" description="DUF6970" evidence="3">
    <location>
        <begin position="47"/>
        <end position="123"/>
    </location>
</feature>
<comment type="caution">
    <text evidence="4">The sequence shown here is derived from an EMBL/GenBank/DDBJ whole genome shotgun (WGS) entry which is preliminary data.</text>
</comment>
<evidence type="ECO:0000259" key="3">
    <source>
        <dbReference type="Pfam" id="PF22311"/>
    </source>
</evidence>